<feature type="transmembrane region" description="Helical" evidence="1">
    <location>
        <begin position="338"/>
        <end position="357"/>
    </location>
</feature>
<dbReference type="PANTHER" id="PTHR23028:SF53">
    <property type="entry name" value="ACYL_TRANSF_3 DOMAIN-CONTAINING PROTEIN"/>
    <property type="match status" value="1"/>
</dbReference>
<evidence type="ECO:0000259" key="2">
    <source>
        <dbReference type="Pfam" id="PF01757"/>
    </source>
</evidence>
<feature type="transmembrane region" description="Helical" evidence="1">
    <location>
        <begin position="269"/>
        <end position="287"/>
    </location>
</feature>
<name>A0A4R5LQP3_9GAMM</name>
<feature type="domain" description="SGNH" evidence="3">
    <location>
        <begin position="396"/>
        <end position="634"/>
    </location>
</feature>
<feature type="transmembrane region" description="Helical" evidence="1">
    <location>
        <begin position="242"/>
        <end position="262"/>
    </location>
</feature>
<dbReference type="OrthoDB" id="9767863at2"/>
<evidence type="ECO:0000259" key="3">
    <source>
        <dbReference type="Pfam" id="PF19040"/>
    </source>
</evidence>
<dbReference type="InterPro" id="IPR050879">
    <property type="entry name" value="Acyltransferase_3"/>
</dbReference>
<feature type="transmembrane region" description="Helical" evidence="1">
    <location>
        <begin position="186"/>
        <end position="206"/>
    </location>
</feature>
<feature type="transmembrane region" description="Helical" evidence="1">
    <location>
        <begin position="307"/>
        <end position="326"/>
    </location>
</feature>
<accession>A0A4R5LQP3</accession>
<evidence type="ECO:0000313" key="5">
    <source>
        <dbReference type="Proteomes" id="UP000295554"/>
    </source>
</evidence>
<feature type="transmembrane region" description="Helical" evidence="1">
    <location>
        <begin position="133"/>
        <end position="153"/>
    </location>
</feature>
<dbReference type="RefSeq" id="WP_133213804.1">
    <property type="nucleotide sequence ID" value="NZ_SMSE01000003.1"/>
</dbReference>
<organism evidence="4 5">
    <name type="scientific">Seongchinamella unica</name>
    <dbReference type="NCBI Taxonomy" id="2547392"/>
    <lineage>
        <taxon>Bacteria</taxon>
        <taxon>Pseudomonadati</taxon>
        <taxon>Pseudomonadota</taxon>
        <taxon>Gammaproteobacteria</taxon>
        <taxon>Cellvibrionales</taxon>
        <taxon>Halieaceae</taxon>
        <taxon>Seongchinamella</taxon>
    </lineage>
</organism>
<dbReference type="Pfam" id="PF19040">
    <property type="entry name" value="SGNH"/>
    <property type="match status" value="1"/>
</dbReference>
<dbReference type="Pfam" id="PF01757">
    <property type="entry name" value="Acyl_transf_3"/>
    <property type="match status" value="1"/>
</dbReference>
<protein>
    <submittedName>
        <fullName evidence="4">Acyltransferase</fullName>
    </submittedName>
</protein>
<evidence type="ECO:0000256" key="1">
    <source>
        <dbReference type="SAM" id="Phobius"/>
    </source>
</evidence>
<feature type="transmembrane region" description="Helical" evidence="1">
    <location>
        <begin position="73"/>
        <end position="92"/>
    </location>
</feature>
<keyword evidence="1" id="KW-1133">Transmembrane helix</keyword>
<dbReference type="PANTHER" id="PTHR23028">
    <property type="entry name" value="ACETYLTRANSFERASE"/>
    <property type="match status" value="1"/>
</dbReference>
<dbReference type="Proteomes" id="UP000295554">
    <property type="component" value="Unassembled WGS sequence"/>
</dbReference>
<keyword evidence="1" id="KW-0472">Membrane</keyword>
<dbReference type="InterPro" id="IPR043968">
    <property type="entry name" value="SGNH"/>
</dbReference>
<feature type="transmembrane region" description="Helical" evidence="1">
    <location>
        <begin position="218"/>
        <end position="236"/>
    </location>
</feature>
<dbReference type="InterPro" id="IPR002656">
    <property type="entry name" value="Acyl_transf_3_dom"/>
</dbReference>
<feature type="transmembrane region" description="Helical" evidence="1">
    <location>
        <begin position="9"/>
        <end position="25"/>
    </location>
</feature>
<feature type="transmembrane region" description="Helical" evidence="1">
    <location>
        <begin position="160"/>
        <end position="180"/>
    </location>
</feature>
<dbReference type="AlphaFoldDB" id="A0A4R5LQP3"/>
<keyword evidence="5" id="KW-1185">Reference proteome</keyword>
<keyword evidence="4" id="KW-0808">Transferase</keyword>
<keyword evidence="1" id="KW-0812">Transmembrane</keyword>
<proteinExistence type="predicted"/>
<feature type="domain" description="Acyltransferase 3" evidence="2">
    <location>
        <begin position="7"/>
        <end position="323"/>
    </location>
</feature>
<dbReference type="GO" id="GO:0016747">
    <property type="term" value="F:acyltransferase activity, transferring groups other than amino-acyl groups"/>
    <property type="evidence" value="ECO:0007669"/>
    <property type="project" value="InterPro"/>
</dbReference>
<comment type="caution">
    <text evidence="4">The sequence shown here is derived from an EMBL/GenBank/DDBJ whole genome shotgun (WGS) entry which is preliminary data.</text>
</comment>
<dbReference type="GO" id="GO:0016020">
    <property type="term" value="C:membrane"/>
    <property type="evidence" value="ECO:0007669"/>
    <property type="project" value="TreeGrafter"/>
</dbReference>
<evidence type="ECO:0000313" key="4">
    <source>
        <dbReference type="EMBL" id="TDG12736.1"/>
    </source>
</evidence>
<dbReference type="EMBL" id="SMSE01000003">
    <property type="protein sequence ID" value="TDG12736.1"/>
    <property type="molecule type" value="Genomic_DNA"/>
</dbReference>
<reference evidence="4 5" key="1">
    <citation type="submission" date="2019-03" db="EMBL/GenBank/DDBJ databases">
        <title>Seongchinamella monodicae gen. nov., sp. nov., a novel member of the Gammaproteobacteria isolated from a tidal mudflat of beach.</title>
        <authorList>
            <person name="Yang H.G."/>
            <person name="Kang J.W."/>
            <person name="Lee S.D."/>
        </authorList>
    </citation>
    <scope>NUCLEOTIDE SEQUENCE [LARGE SCALE GENOMIC DNA]</scope>
    <source>
        <strain evidence="4 5">GH4-78</strain>
    </source>
</reference>
<dbReference type="SUPFAM" id="SSF52266">
    <property type="entry name" value="SGNH hydrolase"/>
    <property type="match status" value="1"/>
</dbReference>
<keyword evidence="4" id="KW-0012">Acyltransferase</keyword>
<feature type="transmembrane region" description="Helical" evidence="1">
    <location>
        <begin position="31"/>
        <end position="52"/>
    </location>
</feature>
<dbReference type="GO" id="GO:0009103">
    <property type="term" value="P:lipopolysaccharide biosynthetic process"/>
    <property type="evidence" value="ECO:0007669"/>
    <property type="project" value="TreeGrafter"/>
</dbReference>
<sequence length="649" mass="71585">MTGYRPDIDGLRAFSIIAVVVYHAFPGLLPGGFVGVDIFFVISGYLITGIILQGHSQGGFSAAEFYRRRIQRIFPALLLVMAFCLLAGWWILLPHEYVALGRQTAASSVFAPNLLFWTEAGYFDTDSRLKPLLHLWSLGVEEQFYLLWPLLLLLGFRFKLPVVALVLSLLGLSFYLNIAVTGDRAASFFLPQFRVWELLLGALLACSGVTPRSTGAKNGLAAAGLVLMIAAVALINRQAMFPGWWALLPTVGAALLILSGPVTPLNRLLAARPLVFIGKISFPLYLWHWPLLTFCRIMEQGEPEPPIRLAAVIISVLLAWLSYRLVERRLRYHPGRFTPLWLLAGLFSLGLAGLAIIRLEGLPQRTAEFNGAAAVFQWPEPGPEHPNHCDSGTATLGQCLQDGKPPTIAVLGDSHSTNTFFALAHHFRQSGEGVMRLGEGGCPPLLNVEVRDSGNSDHCLETTRATIDWVTRNPGITTVYLSSMGPPYLNTRLGRYRMRSRENPALADNGEIFAAGLAAAVQKLLSAGKKVVLVMDWPGLGFHPQACIDTRPLRLTGFEPQPCQTPRKRHQARSRRYRDIVTTVWNDNPGTWLWDTPGAFCDQRLCHGIKDGELLYRDPGHLSMAGSRYLGERLELQQSGGGDARPISR</sequence>
<gene>
    <name evidence="4" type="ORF">E2F43_14295</name>
</gene>